<evidence type="ECO:0000313" key="9">
    <source>
        <dbReference type="EMBL" id="RIJ31319.1"/>
    </source>
</evidence>
<protein>
    <submittedName>
        <fullName evidence="9">Biopolymer transporter ExbD</fullName>
    </submittedName>
</protein>
<evidence type="ECO:0000256" key="8">
    <source>
        <dbReference type="SAM" id="Phobius"/>
    </source>
</evidence>
<keyword evidence="5 8" id="KW-1133">Transmembrane helix</keyword>
<evidence type="ECO:0000256" key="5">
    <source>
        <dbReference type="ARBA" id="ARBA00022989"/>
    </source>
</evidence>
<dbReference type="GO" id="GO:0022857">
    <property type="term" value="F:transmembrane transporter activity"/>
    <property type="evidence" value="ECO:0007669"/>
    <property type="project" value="InterPro"/>
</dbReference>
<dbReference type="InterPro" id="IPR003400">
    <property type="entry name" value="ExbD"/>
</dbReference>
<sequence>MKRSKRRTRRDPVVSLINIVFLILIFFMVAGTLARAPTDAISFVQTSSNDCCVPPDALAITREGALLKDGVPLQRLDAVVAAATHAGEPVRLLPDRDLPARILLSRVSELRAAGAGAVVILTEDTGE</sequence>
<evidence type="ECO:0000256" key="1">
    <source>
        <dbReference type="ARBA" id="ARBA00004162"/>
    </source>
</evidence>
<dbReference type="EMBL" id="QWGA01000003">
    <property type="protein sequence ID" value="RIJ31319.1"/>
    <property type="molecule type" value="Genomic_DNA"/>
</dbReference>
<dbReference type="GO" id="GO:0005886">
    <property type="term" value="C:plasma membrane"/>
    <property type="evidence" value="ECO:0007669"/>
    <property type="project" value="UniProtKB-SubCell"/>
</dbReference>
<evidence type="ECO:0000256" key="3">
    <source>
        <dbReference type="ARBA" id="ARBA00022475"/>
    </source>
</evidence>
<keyword evidence="7" id="KW-0813">Transport</keyword>
<reference evidence="9 10" key="1">
    <citation type="submission" date="2018-08" db="EMBL/GenBank/DDBJ databases">
        <title>Henriciella mobilis sp. nov., isolated from seawater.</title>
        <authorList>
            <person name="Cheng H."/>
            <person name="Wu Y.-H."/>
            <person name="Xu X.-W."/>
            <person name="Guo L.-L."/>
        </authorList>
    </citation>
    <scope>NUCLEOTIDE SEQUENCE [LARGE SCALE GENOMIC DNA]</scope>
    <source>
        <strain evidence="9 10">CCUG67844</strain>
    </source>
</reference>
<dbReference type="RefSeq" id="WP_119452815.1">
    <property type="nucleotide sequence ID" value="NZ_QWGA01000003.1"/>
</dbReference>
<keyword evidence="4 7" id="KW-0812">Transmembrane</keyword>
<name>A0A399RN47_9PROT</name>
<evidence type="ECO:0000313" key="10">
    <source>
        <dbReference type="Proteomes" id="UP000265845"/>
    </source>
</evidence>
<dbReference type="OrthoDB" id="8479787at2"/>
<evidence type="ECO:0000256" key="6">
    <source>
        <dbReference type="ARBA" id="ARBA00023136"/>
    </source>
</evidence>
<feature type="transmembrane region" description="Helical" evidence="8">
    <location>
        <begin position="12"/>
        <end position="34"/>
    </location>
</feature>
<comment type="caution">
    <text evidence="9">The sequence shown here is derived from an EMBL/GenBank/DDBJ whole genome shotgun (WGS) entry which is preliminary data.</text>
</comment>
<keyword evidence="10" id="KW-1185">Reference proteome</keyword>
<accession>A0A399RN47</accession>
<dbReference type="Pfam" id="PF02472">
    <property type="entry name" value="ExbD"/>
    <property type="match status" value="1"/>
</dbReference>
<comment type="similarity">
    <text evidence="2 7">Belongs to the ExbD/TolR family.</text>
</comment>
<keyword evidence="6 8" id="KW-0472">Membrane</keyword>
<evidence type="ECO:0000256" key="2">
    <source>
        <dbReference type="ARBA" id="ARBA00005811"/>
    </source>
</evidence>
<dbReference type="GO" id="GO:0015031">
    <property type="term" value="P:protein transport"/>
    <property type="evidence" value="ECO:0007669"/>
    <property type="project" value="UniProtKB-KW"/>
</dbReference>
<organism evidence="9 10">
    <name type="scientific">Henriciella algicola</name>
    <dbReference type="NCBI Taxonomy" id="1608422"/>
    <lineage>
        <taxon>Bacteria</taxon>
        <taxon>Pseudomonadati</taxon>
        <taxon>Pseudomonadota</taxon>
        <taxon>Alphaproteobacteria</taxon>
        <taxon>Hyphomonadales</taxon>
        <taxon>Hyphomonadaceae</taxon>
        <taxon>Henriciella</taxon>
    </lineage>
</organism>
<evidence type="ECO:0000256" key="4">
    <source>
        <dbReference type="ARBA" id="ARBA00022692"/>
    </source>
</evidence>
<keyword evidence="7" id="KW-0653">Protein transport</keyword>
<dbReference type="AlphaFoldDB" id="A0A399RN47"/>
<comment type="subcellular location">
    <subcellularLocation>
        <location evidence="1">Cell membrane</location>
        <topology evidence="1">Single-pass membrane protein</topology>
    </subcellularLocation>
    <subcellularLocation>
        <location evidence="7">Cell membrane</location>
        <topology evidence="7">Single-pass type II membrane protein</topology>
    </subcellularLocation>
</comment>
<dbReference type="Proteomes" id="UP000265845">
    <property type="component" value="Unassembled WGS sequence"/>
</dbReference>
<proteinExistence type="inferred from homology"/>
<evidence type="ECO:0000256" key="7">
    <source>
        <dbReference type="RuleBase" id="RU003879"/>
    </source>
</evidence>
<keyword evidence="3" id="KW-1003">Cell membrane</keyword>
<gene>
    <name evidence="9" type="ORF">D1222_03395</name>
</gene>